<comment type="caution">
    <text evidence="1">The sequence shown here is derived from an EMBL/GenBank/DDBJ whole genome shotgun (WGS) entry which is preliminary data.</text>
</comment>
<evidence type="ECO:0000313" key="2">
    <source>
        <dbReference type="Proteomes" id="UP001165124"/>
    </source>
</evidence>
<proteinExistence type="predicted"/>
<evidence type="ECO:0000313" key="1">
    <source>
        <dbReference type="EMBL" id="GLW64804.1"/>
    </source>
</evidence>
<reference evidence="1" key="1">
    <citation type="submission" date="2023-02" db="EMBL/GenBank/DDBJ databases">
        <title>Actinomadura rubrobrunea NBRC 14622.</title>
        <authorList>
            <person name="Ichikawa N."/>
            <person name="Sato H."/>
            <person name="Tonouchi N."/>
        </authorList>
    </citation>
    <scope>NUCLEOTIDE SEQUENCE</scope>
    <source>
        <strain evidence="1">NBRC 14622</strain>
    </source>
</reference>
<accession>A0A9W6UV98</accession>
<sequence>MDGRLPRLFTSAVEIGGGRPARRTGAAATRVEAARNALAHGFTTAGLSEIVSFTDVPGERPFLNGPSEPATARPFPR</sequence>
<protein>
    <submittedName>
        <fullName evidence="1">Uncharacterized protein</fullName>
    </submittedName>
</protein>
<keyword evidence="2" id="KW-1185">Reference proteome</keyword>
<dbReference type="Proteomes" id="UP001165124">
    <property type="component" value="Unassembled WGS sequence"/>
</dbReference>
<dbReference type="EMBL" id="BSRZ01000006">
    <property type="protein sequence ID" value="GLW64804.1"/>
    <property type="molecule type" value="Genomic_DNA"/>
</dbReference>
<organism evidence="1 2">
    <name type="scientific">Actinomadura rubrobrunea</name>
    <dbReference type="NCBI Taxonomy" id="115335"/>
    <lineage>
        <taxon>Bacteria</taxon>
        <taxon>Bacillati</taxon>
        <taxon>Actinomycetota</taxon>
        <taxon>Actinomycetes</taxon>
        <taxon>Streptosporangiales</taxon>
        <taxon>Thermomonosporaceae</taxon>
        <taxon>Actinomadura</taxon>
    </lineage>
</organism>
<gene>
    <name evidence="1" type="ORF">Arub01_30480</name>
</gene>
<dbReference type="AlphaFoldDB" id="A0A9W6UV98"/>
<name>A0A9W6UV98_9ACTN</name>